<feature type="transmembrane region" description="Helical" evidence="1">
    <location>
        <begin position="467"/>
        <end position="485"/>
    </location>
</feature>
<dbReference type="Pfam" id="PF07690">
    <property type="entry name" value="MFS_1"/>
    <property type="match status" value="1"/>
</dbReference>
<protein>
    <recommendedName>
        <fullName evidence="2">CPW-WPC domain-containing protein</fullName>
    </recommendedName>
</protein>
<dbReference type="InterPro" id="IPR011701">
    <property type="entry name" value="MFS"/>
</dbReference>
<reference evidence="3" key="1">
    <citation type="submission" date="2023-08" db="EMBL/GenBank/DDBJ databases">
        <authorList>
            <person name="Chen Y."/>
            <person name="Shah S."/>
            <person name="Dougan E. K."/>
            <person name="Thang M."/>
            <person name="Chan C."/>
        </authorList>
    </citation>
    <scope>NUCLEOTIDE SEQUENCE</scope>
</reference>
<dbReference type="Gene3D" id="1.20.1250.20">
    <property type="entry name" value="MFS general substrate transporter like domains"/>
    <property type="match status" value="1"/>
</dbReference>
<feature type="transmembrane region" description="Helical" evidence="1">
    <location>
        <begin position="611"/>
        <end position="630"/>
    </location>
</feature>
<accession>A0AA36J423</accession>
<feature type="transmembrane region" description="Helical" evidence="1">
    <location>
        <begin position="245"/>
        <end position="264"/>
    </location>
</feature>
<proteinExistence type="predicted"/>
<feature type="transmembrane region" description="Helical" evidence="1">
    <location>
        <begin position="645"/>
        <end position="662"/>
    </location>
</feature>
<keyword evidence="1" id="KW-1133">Transmembrane helix</keyword>
<organism evidence="3 4">
    <name type="scientific">Effrenium voratum</name>
    <dbReference type="NCBI Taxonomy" id="2562239"/>
    <lineage>
        <taxon>Eukaryota</taxon>
        <taxon>Sar</taxon>
        <taxon>Alveolata</taxon>
        <taxon>Dinophyceae</taxon>
        <taxon>Suessiales</taxon>
        <taxon>Symbiodiniaceae</taxon>
        <taxon>Effrenium</taxon>
    </lineage>
</organism>
<feature type="transmembrane region" description="Helical" evidence="1">
    <location>
        <begin position="207"/>
        <end position="225"/>
    </location>
</feature>
<feature type="transmembrane region" description="Helical" evidence="1">
    <location>
        <begin position="404"/>
        <end position="423"/>
    </location>
</feature>
<feature type="transmembrane region" description="Helical" evidence="1">
    <location>
        <begin position="577"/>
        <end position="599"/>
    </location>
</feature>
<name>A0AA36J423_9DINO</name>
<sequence>MNKPQPTPARYPSHAPGQPPAWQCTRNFNRTCPDGFNFDGAMCHEDGSYINPSMTNCAHFDARRWTNQMKEAFGEHCHVWWPCKASQRSGTQNLRNGPVRGMAARCAVRRLPVGELSMAQRRIKMLVLARPQRFIGGCPKLKIQSPNMVRRGTIRIVGAVTALQLALQCTSQGGESFVQFLSNTPLSSAPTGSLTEHREFRRTSLQGPAYVISGLVLAGVTWSVFRRRTTGFKSSQLLSSKHDVLIARVQVIGACCIIILQYALLQIFGIYSQEMLTAGEANKLYAAANWGACALAAPAGLCFDALGPAWSSLLGGLFSSMGLAAAALALARPSPSIQLASAGYLAFGFGATLLNTVGLLAAVRAAPPKQSGKIAAGVLCALALGMSFHTAVHAKWFRGLPWQFLQYQIIYSIFAGLLGVLVFRSRAWTLAVQEDVQESREVEATDSSNSVSSPWSRIRGILSAKEFPWLAAVHLVPIAFSFAWLGNWTVCAQCLHLPSQDQIRIGLSLGLFSAMGRLLCGLLADWAPAGRGQPRMPPNKGRQSVKGCVGMELGFLGSTGLFLVAFILLLFDQRRWFEAAMQLMCLGYGGVLCLAPVALRSGFAAEDLGTVFGLLYQCLAVTFTIFNWAAVPSRHCAGSSCFKEFFVVSGVLHAGCTLWAAARLARSLKRKPDPCSPRPAQA</sequence>
<dbReference type="SUPFAM" id="SSF103473">
    <property type="entry name" value="MFS general substrate transporter"/>
    <property type="match status" value="1"/>
</dbReference>
<evidence type="ECO:0000313" key="4">
    <source>
        <dbReference type="Proteomes" id="UP001178507"/>
    </source>
</evidence>
<dbReference type="InterPro" id="IPR006387">
    <property type="entry name" value="CPW_WPC_dom"/>
</dbReference>
<dbReference type="InterPro" id="IPR036259">
    <property type="entry name" value="MFS_trans_sf"/>
</dbReference>
<dbReference type="Proteomes" id="UP001178507">
    <property type="component" value="Unassembled WGS sequence"/>
</dbReference>
<feature type="transmembrane region" description="Helical" evidence="1">
    <location>
        <begin position="548"/>
        <end position="571"/>
    </location>
</feature>
<keyword evidence="4" id="KW-1185">Reference proteome</keyword>
<feature type="transmembrane region" description="Helical" evidence="1">
    <location>
        <begin position="343"/>
        <end position="362"/>
    </location>
</feature>
<dbReference type="Pfam" id="PF09717">
    <property type="entry name" value="CPW_WPC"/>
    <property type="match status" value="1"/>
</dbReference>
<dbReference type="GO" id="GO:0022857">
    <property type="term" value="F:transmembrane transporter activity"/>
    <property type="evidence" value="ECO:0007669"/>
    <property type="project" value="InterPro"/>
</dbReference>
<evidence type="ECO:0000256" key="1">
    <source>
        <dbReference type="SAM" id="Phobius"/>
    </source>
</evidence>
<keyword evidence="1" id="KW-0812">Transmembrane</keyword>
<evidence type="ECO:0000313" key="3">
    <source>
        <dbReference type="EMBL" id="CAJ1399243.1"/>
    </source>
</evidence>
<feature type="transmembrane region" description="Helical" evidence="1">
    <location>
        <begin position="313"/>
        <end position="331"/>
    </location>
</feature>
<dbReference type="EMBL" id="CAUJNA010003328">
    <property type="protein sequence ID" value="CAJ1399243.1"/>
    <property type="molecule type" value="Genomic_DNA"/>
</dbReference>
<comment type="caution">
    <text evidence="3">The sequence shown here is derived from an EMBL/GenBank/DDBJ whole genome shotgun (WGS) entry which is preliminary data.</text>
</comment>
<feature type="domain" description="CPW-WPC" evidence="2">
    <location>
        <begin position="24"/>
        <end position="85"/>
    </location>
</feature>
<evidence type="ECO:0000259" key="2">
    <source>
        <dbReference type="SMART" id="SM01099"/>
    </source>
</evidence>
<dbReference type="SMART" id="SM01099">
    <property type="entry name" value="CPW_WPC"/>
    <property type="match status" value="1"/>
</dbReference>
<feature type="transmembrane region" description="Helical" evidence="1">
    <location>
        <begin position="505"/>
        <end position="527"/>
    </location>
</feature>
<gene>
    <name evidence="3" type="ORF">EVOR1521_LOCUS22811</name>
</gene>
<feature type="transmembrane region" description="Helical" evidence="1">
    <location>
        <begin position="374"/>
        <end position="392"/>
    </location>
</feature>
<dbReference type="AlphaFoldDB" id="A0AA36J423"/>
<feature type="transmembrane region" description="Helical" evidence="1">
    <location>
        <begin position="284"/>
        <end position="306"/>
    </location>
</feature>
<keyword evidence="1" id="KW-0472">Membrane</keyword>